<dbReference type="InterPro" id="IPR008865">
    <property type="entry name" value="DNA_replication_term_site-bd"/>
</dbReference>
<name>A0A081NCX6_9GAMM</name>
<dbReference type="OrthoDB" id="6191211at2"/>
<dbReference type="RefSeq" id="WP_034841038.1">
    <property type="nucleotide sequence ID" value="NZ_JOKH01000006.1"/>
</dbReference>
<protein>
    <recommendedName>
        <fullName evidence="6">DNA replication terminus site-binding protein</fullName>
    </recommendedName>
</protein>
<dbReference type="InterPro" id="IPR036381">
    <property type="entry name" value="Tus_dom1"/>
</dbReference>
<dbReference type="GO" id="GO:0005737">
    <property type="term" value="C:cytoplasm"/>
    <property type="evidence" value="ECO:0007669"/>
    <property type="project" value="InterPro"/>
</dbReference>
<organism evidence="4 5">
    <name type="scientific">Endozoicomonas numazuensis</name>
    <dbReference type="NCBI Taxonomy" id="1137799"/>
    <lineage>
        <taxon>Bacteria</taxon>
        <taxon>Pseudomonadati</taxon>
        <taxon>Pseudomonadota</taxon>
        <taxon>Gammaproteobacteria</taxon>
        <taxon>Oceanospirillales</taxon>
        <taxon>Endozoicomonadaceae</taxon>
        <taxon>Endozoicomonas</taxon>
    </lineage>
</organism>
<keyword evidence="1" id="KW-0963">Cytoplasm</keyword>
<dbReference type="AlphaFoldDB" id="A0A081NCX6"/>
<evidence type="ECO:0000256" key="1">
    <source>
        <dbReference type="ARBA" id="ARBA00022490"/>
    </source>
</evidence>
<dbReference type="Pfam" id="PF05472">
    <property type="entry name" value="Ter"/>
    <property type="match status" value="1"/>
</dbReference>
<dbReference type="InterPro" id="IPR036384">
    <property type="entry name" value="Tus_sf"/>
</dbReference>
<keyword evidence="2" id="KW-0235">DNA replication</keyword>
<dbReference type="SUPFAM" id="SSF56596">
    <property type="entry name" value="Replication terminator protein (Tus)"/>
    <property type="match status" value="1"/>
</dbReference>
<accession>A0A081NCX6</accession>
<evidence type="ECO:0000256" key="2">
    <source>
        <dbReference type="ARBA" id="ARBA00022705"/>
    </source>
</evidence>
<gene>
    <name evidence="4" type="ORF">GZ78_24150</name>
</gene>
<reference evidence="4 5" key="1">
    <citation type="submission" date="2014-06" db="EMBL/GenBank/DDBJ databases">
        <title>Whole Genome Sequences of Three Symbiotic Endozoicomonas Bacteria.</title>
        <authorList>
            <person name="Neave M.J."/>
            <person name="Apprill A."/>
            <person name="Voolstra C.R."/>
        </authorList>
    </citation>
    <scope>NUCLEOTIDE SEQUENCE [LARGE SCALE GENOMIC DNA]</scope>
    <source>
        <strain evidence="4 5">DSM 25634</strain>
    </source>
</reference>
<dbReference type="SMR" id="A0A081NCX6"/>
<evidence type="ECO:0000313" key="4">
    <source>
        <dbReference type="EMBL" id="KEQ16299.1"/>
    </source>
</evidence>
<dbReference type="Gene3D" id="3.50.14.10">
    <property type="entry name" value="Replication terminator Tus, domain 1 superfamily/Replication terminator Tus"/>
    <property type="match status" value="1"/>
</dbReference>
<dbReference type="GO" id="GO:0003677">
    <property type="term" value="F:DNA binding"/>
    <property type="evidence" value="ECO:0007669"/>
    <property type="project" value="UniProtKB-KW"/>
</dbReference>
<sequence>MSQKTAARIAVRDSLIYMVTVNRQFRDQVYDDKLLPVWVMKSPDEDKDDRALAAETSTKLIYSDQQNKQETARLPGIVGISKETLQTGVKLNEARENFKQAMSEFRKLYGDSIEAIEETSDEIREKMLGGLQFSHIHFVQSYRQLKLFETPPRRVGFSWAAHHSGSVKLSANEAIDHLRKKYLASSAIHKDIQILEQMPASETVIIKRILSPHLRANLTWAKDIELLRKADKDLRKRYPGQINTPLPVFVQLEKGQPLPEFNKIRAFDPSAKQERLPRSDTRLVKISENPHSRIYKYA</sequence>
<evidence type="ECO:0008006" key="6">
    <source>
        <dbReference type="Google" id="ProtNLM"/>
    </source>
</evidence>
<evidence type="ECO:0000313" key="5">
    <source>
        <dbReference type="Proteomes" id="UP000028073"/>
    </source>
</evidence>
<keyword evidence="5" id="KW-1185">Reference proteome</keyword>
<dbReference type="Proteomes" id="UP000028073">
    <property type="component" value="Unassembled WGS sequence"/>
</dbReference>
<dbReference type="eggNOG" id="ENOG50302IP">
    <property type="taxonomic scope" value="Bacteria"/>
</dbReference>
<dbReference type="GO" id="GO:0006274">
    <property type="term" value="P:DNA replication termination"/>
    <property type="evidence" value="ECO:0007669"/>
    <property type="project" value="InterPro"/>
</dbReference>
<dbReference type="STRING" id="1137799.GZ78_24150"/>
<keyword evidence="3" id="KW-0238">DNA-binding</keyword>
<evidence type="ECO:0000256" key="3">
    <source>
        <dbReference type="ARBA" id="ARBA00023125"/>
    </source>
</evidence>
<proteinExistence type="predicted"/>
<dbReference type="EMBL" id="JOKH01000006">
    <property type="protein sequence ID" value="KEQ16299.1"/>
    <property type="molecule type" value="Genomic_DNA"/>
</dbReference>
<comment type="caution">
    <text evidence="4">The sequence shown here is derived from an EMBL/GenBank/DDBJ whole genome shotgun (WGS) entry which is preliminary data.</text>
</comment>